<dbReference type="GO" id="GO:0005634">
    <property type="term" value="C:nucleus"/>
    <property type="evidence" value="ECO:0007669"/>
    <property type="project" value="TreeGrafter"/>
</dbReference>
<evidence type="ECO:0000259" key="2">
    <source>
        <dbReference type="PROSITE" id="PS51192"/>
    </source>
</evidence>
<sequence length="251" mass="28788">MDEIQEEDRSYVSSLEQEWESTEVYQKTLAFQIAIMMMASKFELVATPLNRLGEDQVEKCQKIGLCAVLLTSDAQERDPKLIGKIANGEYDLVYLAPEKLLQPNQPFACLLKEVRNNKVVNKIGFLIIDECYLVEDWGEEFRTDYARLGTLREHLPRVPFGACTTTTTPEKHEKIRVGLGFNPYESIRILEKVNRPNLFYAVRIIEGSGMGEWDLNFPIPKNLTTEQIQDMPKTLIYIDHKKKASKIATVL</sequence>
<dbReference type="GO" id="GO:0003676">
    <property type="term" value="F:nucleic acid binding"/>
    <property type="evidence" value="ECO:0007669"/>
    <property type="project" value="InterPro"/>
</dbReference>
<dbReference type="Pfam" id="PF00270">
    <property type="entry name" value="DEAD"/>
    <property type="match status" value="1"/>
</dbReference>
<dbReference type="Gene3D" id="3.40.50.300">
    <property type="entry name" value="P-loop containing nucleotide triphosphate hydrolases"/>
    <property type="match status" value="1"/>
</dbReference>
<keyword evidence="4" id="KW-1185">Reference proteome</keyword>
<evidence type="ECO:0000256" key="1">
    <source>
        <dbReference type="ARBA" id="ARBA00005446"/>
    </source>
</evidence>
<accession>A0A3N4L7T5</accession>
<name>A0A3N4L7T5_9PEZI</name>
<dbReference type="InterPro" id="IPR011545">
    <property type="entry name" value="DEAD/DEAH_box_helicase_dom"/>
</dbReference>
<dbReference type="PROSITE" id="PS51192">
    <property type="entry name" value="HELICASE_ATP_BIND_1"/>
    <property type="match status" value="1"/>
</dbReference>
<dbReference type="GO" id="GO:0005737">
    <property type="term" value="C:cytoplasm"/>
    <property type="evidence" value="ECO:0007669"/>
    <property type="project" value="TreeGrafter"/>
</dbReference>
<dbReference type="SUPFAM" id="SSF52540">
    <property type="entry name" value="P-loop containing nucleoside triphosphate hydrolases"/>
    <property type="match status" value="1"/>
</dbReference>
<dbReference type="AlphaFoldDB" id="A0A3N4L7T5"/>
<dbReference type="GO" id="GO:0000724">
    <property type="term" value="P:double-strand break repair via homologous recombination"/>
    <property type="evidence" value="ECO:0007669"/>
    <property type="project" value="TreeGrafter"/>
</dbReference>
<dbReference type="EMBL" id="ML121603">
    <property type="protein sequence ID" value="RPB18947.1"/>
    <property type="molecule type" value="Genomic_DNA"/>
</dbReference>
<protein>
    <recommendedName>
        <fullName evidence="2">Helicase ATP-binding domain-containing protein</fullName>
    </recommendedName>
</protein>
<evidence type="ECO:0000313" key="3">
    <source>
        <dbReference type="EMBL" id="RPB18947.1"/>
    </source>
</evidence>
<dbReference type="InterPro" id="IPR027417">
    <property type="entry name" value="P-loop_NTPase"/>
</dbReference>
<comment type="similarity">
    <text evidence="1">Belongs to the helicase family. RecQ subfamily.</text>
</comment>
<evidence type="ECO:0000313" key="4">
    <source>
        <dbReference type="Proteomes" id="UP000267821"/>
    </source>
</evidence>
<dbReference type="GO" id="GO:0009378">
    <property type="term" value="F:four-way junction helicase activity"/>
    <property type="evidence" value="ECO:0007669"/>
    <property type="project" value="TreeGrafter"/>
</dbReference>
<dbReference type="PANTHER" id="PTHR13710:SF120">
    <property type="entry name" value="BIFUNCTIONAL 3'-5' EXONUCLEASE_ATP-DEPENDENT HELICASE WRN"/>
    <property type="match status" value="1"/>
</dbReference>
<proteinExistence type="inferred from homology"/>
<reference evidence="3 4" key="1">
    <citation type="journal article" date="2018" name="Nat. Ecol. Evol.">
        <title>Pezizomycetes genomes reveal the molecular basis of ectomycorrhizal truffle lifestyle.</title>
        <authorList>
            <person name="Murat C."/>
            <person name="Payen T."/>
            <person name="Noel B."/>
            <person name="Kuo A."/>
            <person name="Morin E."/>
            <person name="Chen J."/>
            <person name="Kohler A."/>
            <person name="Krizsan K."/>
            <person name="Balestrini R."/>
            <person name="Da Silva C."/>
            <person name="Montanini B."/>
            <person name="Hainaut M."/>
            <person name="Levati E."/>
            <person name="Barry K.W."/>
            <person name="Belfiori B."/>
            <person name="Cichocki N."/>
            <person name="Clum A."/>
            <person name="Dockter R.B."/>
            <person name="Fauchery L."/>
            <person name="Guy J."/>
            <person name="Iotti M."/>
            <person name="Le Tacon F."/>
            <person name="Lindquist E.A."/>
            <person name="Lipzen A."/>
            <person name="Malagnac F."/>
            <person name="Mello A."/>
            <person name="Molinier V."/>
            <person name="Miyauchi S."/>
            <person name="Poulain J."/>
            <person name="Riccioni C."/>
            <person name="Rubini A."/>
            <person name="Sitrit Y."/>
            <person name="Splivallo R."/>
            <person name="Traeger S."/>
            <person name="Wang M."/>
            <person name="Zifcakova L."/>
            <person name="Wipf D."/>
            <person name="Zambonelli A."/>
            <person name="Paolocci F."/>
            <person name="Nowrousian M."/>
            <person name="Ottonello S."/>
            <person name="Baldrian P."/>
            <person name="Spatafora J.W."/>
            <person name="Henrissat B."/>
            <person name="Nagy L.G."/>
            <person name="Aury J.M."/>
            <person name="Wincker P."/>
            <person name="Grigoriev I.V."/>
            <person name="Bonfante P."/>
            <person name="Martin F.M."/>
        </authorList>
    </citation>
    <scope>NUCLEOTIDE SEQUENCE [LARGE SCALE GENOMIC DNA]</scope>
    <source>
        <strain evidence="3 4">ATCC MYA-4762</strain>
    </source>
</reference>
<dbReference type="GO" id="GO:0005524">
    <property type="term" value="F:ATP binding"/>
    <property type="evidence" value="ECO:0007669"/>
    <property type="project" value="InterPro"/>
</dbReference>
<dbReference type="Proteomes" id="UP000267821">
    <property type="component" value="Unassembled WGS sequence"/>
</dbReference>
<dbReference type="OrthoDB" id="3945779at2759"/>
<dbReference type="GO" id="GO:0043138">
    <property type="term" value="F:3'-5' DNA helicase activity"/>
    <property type="evidence" value="ECO:0007669"/>
    <property type="project" value="TreeGrafter"/>
</dbReference>
<dbReference type="GO" id="GO:0005694">
    <property type="term" value="C:chromosome"/>
    <property type="evidence" value="ECO:0007669"/>
    <property type="project" value="TreeGrafter"/>
</dbReference>
<organism evidence="3 4">
    <name type="scientific">Terfezia boudieri ATCC MYA-4762</name>
    <dbReference type="NCBI Taxonomy" id="1051890"/>
    <lineage>
        <taxon>Eukaryota</taxon>
        <taxon>Fungi</taxon>
        <taxon>Dikarya</taxon>
        <taxon>Ascomycota</taxon>
        <taxon>Pezizomycotina</taxon>
        <taxon>Pezizomycetes</taxon>
        <taxon>Pezizales</taxon>
        <taxon>Pezizaceae</taxon>
        <taxon>Terfezia</taxon>
    </lineage>
</organism>
<dbReference type="InterPro" id="IPR014001">
    <property type="entry name" value="Helicase_ATP-bd"/>
</dbReference>
<gene>
    <name evidence="3" type="ORF">L211DRAFT_853654</name>
</gene>
<dbReference type="STRING" id="1051890.A0A3N4L7T5"/>
<dbReference type="PANTHER" id="PTHR13710">
    <property type="entry name" value="DNA HELICASE RECQ FAMILY MEMBER"/>
    <property type="match status" value="1"/>
</dbReference>
<dbReference type="InParanoid" id="A0A3N4L7T5"/>
<feature type="domain" description="Helicase ATP-binding" evidence="2">
    <location>
        <begin position="27"/>
        <end position="185"/>
    </location>
</feature>